<dbReference type="AlphaFoldDB" id="A0A699Z854"/>
<proteinExistence type="predicted"/>
<dbReference type="Proteomes" id="UP000485058">
    <property type="component" value="Unassembled WGS sequence"/>
</dbReference>
<accession>A0A699Z854</accession>
<organism evidence="1 2">
    <name type="scientific">Haematococcus lacustris</name>
    <name type="common">Green alga</name>
    <name type="synonym">Haematococcus pluvialis</name>
    <dbReference type="NCBI Taxonomy" id="44745"/>
    <lineage>
        <taxon>Eukaryota</taxon>
        <taxon>Viridiplantae</taxon>
        <taxon>Chlorophyta</taxon>
        <taxon>core chlorophytes</taxon>
        <taxon>Chlorophyceae</taxon>
        <taxon>CS clade</taxon>
        <taxon>Chlamydomonadales</taxon>
        <taxon>Haematococcaceae</taxon>
        <taxon>Haematococcus</taxon>
    </lineage>
</organism>
<dbReference type="SUPFAM" id="SSF53850">
    <property type="entry name" value="Periplasmic binding protein-like II"/>
    <property type="match status" value="1"/>
</dbReference>
<protein>
    <submittedName>
        <fullName evidence="1">Guanylate cyclase domain-containing protein</fullName>
    </submittedName>
</protein>
<dbReference type="EMBL" id="BLLF01000848">
    <property type="protein sequence ID" value="GFH15419.1"/>
    <property type="molecule type" value="Genomic_DNA"/>
</dbReference>
<evidence type="ECO:0000313" key="1">
    <source>
        <dbReference type="EMBL" id="GFH15419.1"/>
    </source>
</evidence>
<dbReference type="PANTHER" id="PTHR43649:SF12">
    <property type="entry name" value="DIACETYLCHITOBIOSE BINDING PROTEIN DASA"/>
    <property type="match status" value="1"/>
</dbReference>
<reference evidence="1 2" key="1">
    <citation type="submission" date="2020-02" db="EMBL/GenBank/DDBJ databases">
        <title>Draft genome sequence of Haematococcus lacustris strain NIES-144.</title>
        <authorList>
            <person name="Morimoto D."/>
            <person name="Nakagawa S."/>
            <person name="Yoshida T."/>
            <person name="Sawayama S."/>
        </authorList>
    </citation>
    <scope>NUCLEOTIDE SEQUENCE [LARGE SCALE GENOMIC DNA]</scope>
    <source>
        <strain evidence="1 2">NIES-144</strain>
    </source>
</reference>
<comment type="caution">
    <text evidence="1">The sequence shown here is derived from an EMBL/GenBank/DDBJ whole genome shotgun (WGS) entry which is preliminary data.</text>
</comment>
<feature type="non-terminal residue" evidence="1">
    <location>
        <position position="1"/>
    </location>
</feature>
<dbReference type="Gene3D" id="3.40.190.10">
    <property type="entry name" value="Periplasmic binding protein-like II"/>
    <property type="match status" value="2"/>
</dbReference>
<evidence type="ECO:0000313" key="2">
    <source>
        <dbReference type="Proteomes" id="UP000485058"/>
    </source>
</evidence>
<gene>
    <name evidence="1" type="ORF">HaLaN_11644</name>
</gene>
<name>A0A699Z854_HAELA</name>
<dbReference type="InterPro" id="IPR050490">
    <property type="entry name" value="Bact_solute-bd_prot1"/>
</dbReference>
<sequence length="341" mass="36783">QVAFMLQHQLVNSHNAWMLQPQGYGDVGLLNGFLPLDSLAASNAALAWPGILPIVQQRQAKYLGKVVAMPLDMHVNLLFYRIDVFQEVLNTTQPPQTWLEVLRLAALLHNRTWDGRPGNYGICLEQRWDCGSQADDLYSILAPMMQYQGTGGQGDGDVLQALNRSDSAVRGVVGVGQLPGSSMVYERTLQAMVPCSVELCPFSVVADLGGTQTRVNLAPFSPSGGWVASVNAQSPVADQAAAIAFLLDSLASANSSWDPILSSEFETEPYRMEHFKDRQRWLAAGYEEGDTERWLSARLAALTLGGPGAQGAAALGGNLVLDLRIPGAGLIKCVAVLEHPD</sequence>
<dbReference type="PANTHER" id="PTHR43649">
    <property type="entry name" value="ARABINOSE-BINDING PROTEIN-RELATED"/>
    <property type="match status" value="1"/>
</dbReference>
<keyword evidence="2" id="KW-1185">Reference proteome</keyword>